<feature type="compositionally biased region" description="Polar residues" evidence="1">
    <location>
        <begin position="168"/>
        <end position="180"/>
    </location>
</feature>
<keyword evidence="2" id="KW-0812">Transmembrane</keyword>
<feature type="transmembrane region" description="Helical" evidence="2">
    <location>
        <begin position="366"/>
        <end position="384"/>
    </location>
</feature>
<protein>
    <submittedName>
        <fullName evidence="3">Uncharacterized protein</fullName>
    </submittedName>
</protein>
<dbReference type="EnsemblMetazoa" id="ACUA025926-RA">
    <property type="protein sequence ID" value="ACUA025926-PA"/>
    <property type="gene ID" value="ACUA025926"/>
</dbReference>
<evidence type="ECO:0000313" key="4">
    <source>
        <dbReference type="Proteomes" id="UP000075883"/>
    </source>
</evidence>
<name>A0A182MTI9_9DIPT</name>
<dbReference type="AlphaFoldDB" id="A0A182MTI9"/>
<evidence type="ECO:0000256" key="1">
    <source>
        <dbReference type="SAM" id="MobiDB-lite"/>
    </source>
</evidence>
<feature type="compositionally biased region" description="Polar residues" evidence="1">
    <location>
        <begin position="55"/>
        <end position="73"/>
    </location>
</feature>
<evidence type="ECO:0000256" key="2">
    <source>
        <dbReference type="SAM" id="Phobius"/>
    </source>
</evidence>
<sequence>MQLLGQGDGSTTSSRRSTSSIRSFGNGLNEPLITSGRPRSSREVEMRDVLETVRKQQLTSGAPPSTSHSITSSNEDDQIVESLVKDLHRIEGYMRPTEGGSKVKNATLTGDTAELTEFERAVLSKYIRELQETAGPSDVEHTEQANDQGDDSSVRDNRLSMGGAQLDGNGNTLVGSSVTTPDAEHPHQQSAQASGGTETSEAEMANSKNESMPMASSHPQVVIVSDASTLTSTGISTASTNSAITIGNSSIAAANNSNDYCIDYPSKSDDLSATASQPLAGDANANDHNSVAPSLCCCTTTTTTITTTTNDAVEQQTVVASPTNATQPSSSSSATAVVMAAAAGGNATVAREAMAAIRNRAMRRNFSVWVGVTSCVWGLLLYLIKTYT</sequence>
<dbReference type="VEuPathDB" id="VectorBase:ACUA025926"/>
<dbReference type="EMBL" id="AXCM01010051">
    <property type="status" value="NOT_ANNOTATED_CDS"/>
    <property type="molecule type" value="Genomic_DNA"/>
</dbReference>
<keyword evidence="2" id="KW-0472">Membrane</keyword>
<feature type="compositionally biased region" description="Polar residues" evidence="1">
    <location>
        <begin position="188"/>
        <end position="199"/>
    </location>
</feature>
<feature type="compositionally biased region" description="Low complexity" evidence="1">
    <location>
        <begin position="10"/>
        <end position="23"/>
    </location>
</feature>
<accession>A0A182MTI9</accession>
<reference evidence="4" key="1">
    <citation type="submission" date="2013-09" db="EMBL/GenBank/DDBJ databases">
        <title>The Genome Sequence of Anopheles culicifacies species A.</title>
        <authorList>
            <consortium name="The Broad Institute Genomics Platform"/>
            <person name="Neafsey D.E."/>
            <person name="Besansky N."/>
            <person name="Howell P."/>
            <person name="Walton C."/>
            <person name="Young S.K."/>
            <person name="Zeng Q."/>
            <person name="Gargeya S."/>
            <person name="Fitzgerald M."/>
            <person name="Haas B."/>
            <person name="Abouelleil A."/>
            <person name="Allen A.W."/>
            <person name="Alvarado L."/>
            <person name="Arachchi H.M."/>
            <person name="Berlin A.M."/>
            <person name="Chapman S.B."/>
            <person name="Gainer-Dewar J."/>
            <person name="Goldberg J."/>
            <person name="Griggs A."/>
            <person name="Gujja S."/>
            <person name="Hansen M."/>
            <person name="Howarth C."/>
            <person name="Imamovic A."/>
            <person name="Ireland A."/>
            <person name="Larimer J."/>
            <person name="McCowan C."/>
            <person name="Murphy C."/>
            <person name="Pearson M."/>
            <person name="Poon T.W."/>
            <person name="Priest M."/>
            <person name="Roberts A."/>
            <person name="Saif S."/>
            <person name="Shea T."/>
            <person name="Sisk P."/>
            <person name="Sykes S."/>
            <person name="Wortman J."/>
            <person name="Nusbaum C."/>
            <person name="Birren B."/>
        </authorList>
    </citation>
    <scope>NUCLEOTIDE SEQUENCE [LARGE SCALE GENOMIC DNA]</scope>
    <source>
        <strain evidence="4">A-37</strain>
    </source>
</reference>
<dbReference type="Proteomes" id="UP000075883">
    <property type="component" value="Unassembled WGS sequence"/>
</dbReference>
<reference evidence="3" key="2">
    <citation type="submission" date="2020-05" db="UniProtKB">
        <authorList>
            <consortium name="EnsemblMetazoa"/>
        </authorList>
    </citation>
    <scope>IDENTIFICATION</scope>
    <source>
        <strain evidence="3">A-37</strain>
    </source>
</reference>
<feature type="region of interest" description="Disordered" evidence="1">
    <location>
        <begin position="1"/>
        <end position="77"/>
    </location>
</feature>
<proteinExistence type="predicted"/>
<evidence type="ECO:0000313" key="3">
    <source>
        <dbReference type="EnsemblMetazoa" id="ACUA025926-PA"/>
    </source>
</evidence>
<feature type="compositionally biased region" description="Basic and acidic residues" evidence="1">
    <location>
        <begin position="40"/>
        <end position="54"/>
    </location>
</feature>
<keyword evidence="4" id="KW-1185">Reference proteome</keyword>
<organism evidence="3 4">
    <name type="scientific">Anopheles culicifacies</name>
    <dbReference type="NCBI Taxonomy" id="139723"/>
    <lineage>
        <taxon>Eukaryota</taxon>
        <taxon>Metazoa</taxon>
        <taxon>Ecdysozoa</taxon>
        <taxon>Arthropoda</taxon>
        <taxon>Hexapoda</taxon>
        <taxon>Insecta</taxon>
        <taxon>Pterygota</taxon>
        <taxon>Neoptera</taxon>
        <taxon>Endopterygota</taxon>
        <taxon>Diptera</taxon>
        <taxon>Nematocera</taxon>
        <taxon>Culicoidea</taxon>
        <taxon>Culicidae</taxon>
        <taxon>Anophelinae</taxon>
        <taxon>Anopheles</taxon>
        <taxon>culicifacies species complex</taxon>
    </lineage>
</organism>
<feature type="region of interest" description="Disordered" evidence="1">
    <location>
        <begin position="133"/>
        <end position="218"/>
    </location>
</feature>
<keyword evidence="2" id="KW-1133">Transmembrane helix</keyword>